<evidence type="ECO:0000256" key="1">
    <source>
        <dbReference type="ARBA" id="ARBA00022729"/>
    </source>
</evidence>
<dbReference type="GO" id="GO:0055085">
    <property type="term" value="P:transmembrane transport"/>
    <property type="evidence" value="ECO:0007669"/>
    <property type="project" value="InterPro"/>
</dbReference>
<dbReference type="EMBL" id="LLXH01005992">
    <property type="protein sequence ID" value="PKC52322.1"/>
    <property type="molecule type" value="Genomic_DNA"/>
</dbReference>
<sequence length="201" mass="22834">SQIDLTPLVVQERRETGLYYQSYIITRNDSSIETLEDLEDKSFAFVDPGSTSGFVLPYALLKSRNIDIESYFSNIIYSGTHAQVPDDILSGKVEAGAISSVQFNILEADGKLVKDDFKIIWQSDNIPGSPYVARSDLDRGVKEGFIESMLNIHEEIPNDLHKFDESIEKFVEVDNNIYHSIRNIATILGKDYMYEYFLKGE</sequence>
<organism evidence="2 3">
    <name type="scientific">Rhizophagus irregularis</name>
    <dbReference type="NCBI Taxonomy" id="588596"/>
    <lineage>
        <taxon>Eukaryota</taxon>
        <taxon>Fungi</taxon>
        <taxon>Fungi incertae sedis</taxon>
        <taxon>Mucoromycota</taxon>
        <taxon>Glomeromycotina</taxon>
        <taxon>Glomeromycetes</taxon>
        <taxon>Glomerales</taxon>
        <taxon>Glomeraceae</taxon>
        <taxon>Rhizophagus</taxon>
    </lineage>
</organism>
<dbReference type="AlphaFoldDB" id="A0A2N0QMP5"/>
<keyword evidence="1" id="KW-0732">Signal</keyword>
<dbReference type="InterPro" id="IPR005770">
    <property type="entry name" value="PhnD"/>
</dbReference>
<dbReference type="NCBIfam" id="TIGR01098">
    <property type="entry name" value="3A0109s03R"/>
    <property type="match status" value="1"/>
</dbReference>
<proteinExistence type="predicted"/>
<dbReference type="VEuPathDB" id="FungiDB:RhiirA1_481778"/>
<feature type="non-terminal residue" evidence="2">
    <location>
        <position position="1"/>
    </location>
</feature>
<dbReference type="Pfam" id="PF12974">
    <property type="entry name" value="Phosphonate-bd"/>
    <property type="match status" value="1"/>
</dbReference>
<comment type="caution">
    <text evidence="2">The sequence shown here is derived from an EMBL/GenBank/DDBJ whole genome shotgun (WGS) entry which is preliminary data.</text>
</comment>
<dbReference type="GO" id="GO:0043190">
    <property type="term" value="C:ATP-binding cassette (ABC) transporter complex"/>
    <property type="evidence" value="ECO:0007669"/>
    <property type="project" value="InterPro"/>
</dbReference>
<dbReference type="PANTHER" id="PTHR35841">
    <property type="entry name" value="PHOSPHONATES-BINDING PERIPLASMIC PROTEIN"/>
    <property type="match status" value="1"/>
</dbReference>
<dbReference type="Proteomes" id="UP000232688">
    <property type="component" value="Unassembled WGS sequence"/>
</dbReference>
<evidence type="ECO:0000313" key="3">
    <source>
        <dbReference type="Proteomes" id="UP000232688"/>
    </source>
</evidence>
<gene>
    <name evidence="2" type="ORF">RhiirA1_481778</name>
</gene>
<dbReference type="PANTHER" id="PTHR35841:SF1">
    <property type="entry name" value="PHOSPHONATES-BINDING PERIPLASMIC PROTEIN"/>
    <property type="match status" value="1"/>
</dbReference>
<reference evidence="2 3" key="2">
    <citation type="submission" date="2017-10" db="EMBL/GenBank/DDBJ databases">
        <title>Genome analyses suggest a sexual origin of heterokaryosis in a supposedly ancient asexual fungus.</title>
        <authorList>
            <person name="Corradi N."/>
            <person name="Sedzielewska K."/>
            <person name="Noel J."/>
            <person name="Charron P."/>
            <person name="Farinelli L."/>
            <person name="Marton T."/>
            <person name="Kruger M."/>
            <person name="Pelin A."/>
            <person name="Brachmann A."/>
            <person name="Corradi N."/>
        </authorList>
    </citation>
    <scope>NUCLEOTIDE SEQUENCE [LARGE SCALE GENOMIC DNA]</scope>
    <source>
        <strain evidence="2 3">A1</strain>
    </source>
</reference>
<reference evidence="2 3" key="1">
    <citation type="submission" date="2017-10" db="EMBL/GenBank/DDBJ databases">
        <title>Extensive intraspecific genome diversity in a model arbuscular mycorrhizal fungus.</title>
        <authorList>
            <person name="Chen E.C.H."/>
            <person name="Morin E."/>
            <person name="Baudet D."/>
            <person name="Noel J."/>
            <person name="Ndikumana S."/>
            <person name="Charron P."/>
            <person name="St-Onge C."/>
            <person name="Giorgi J."/>
            <person name="Grigoriev I.V."/>
            <person name="Roux C."/>
            <person name="Martin F.M."/>
            <person name="Corradi N."/>
        </authorList>
    </citation>
    <scope>NUCLEOTIDE SEQUENCE [LARGE SCALE GENOMIC DNA]</scope>
    <source>
        <strain evidence="2 3">A1</strain>
    </source>
</reference>
<name>A0A2N0QMP5_9GLOM</name>
<dbReference type="SUPFAM" id="SSF53850">
    <property type="entry name" value="Periplasmic binding protein-like II"/>
    <property type="match status" value="1"/>
</dbReference>
<accession>A0A2N0QMP5</accession>
<dbReference type="Gene3D" id="3.40.190.10">
    <property type="entry name" value="Periplasmic binding protein-like II"/>
    <property type="match status" value="1"/>
</dbReference>
<evidence type="ECO:0000313" key="2">
    <source>
        <dbReference type="EMBL" id="PKC52322.1"/>
    </source>
</evidence>
<protein>
    <submittedName>
        <fullName evidence="2">Periplasmic binding protein-like II</fullName>
    </submittedName>
</protein>